<dbReference type="Pfam" id="PF00486">
    <property type="entry name" value="Trans_reg_C"/>
    <property type="match status" value="1"/>
</dbReference>
<evidence type="ECO:0000256" key="3">
    <source>
        <dbReference type="ARBA" id="ARBA00023015"/>
    </source>
</evidence>
<evidence type="ECO:0000256" key="6">
    <source>
        <dbReference type="PROSITE-ProRule" id="PRU00169"/>
    </source>
</evidence>
<organism evidence="10 11">
    <name type="scientific">Marinicella litoralis</name>
    <dbReference type="NCBI Taxonomy" id="644220"/>
    <lineage>
        <taxon>Bacteria</taxon>
        <taxon>Pseudomonadati</taxon>
        <taxon>Pseudomonadota</taxon>
        <taxon>Gammaproteobacteria</taxon>
        <taxon>Lysobacterales</taxon>
        <taxon>Marinicellaceae</taxon>
        <taxon>Marinicella</taxon>
    </lineage>
</organism>
<dbReference type="AlphaFoldDB" id="A0A4R6XY80"/>
<keyword evidence="11" id="KW-1185">Reference proteome</keyword>
<dbReference type="GO" id="GO:0000976">
    <property type="term" value="F:transcription cis-regulatory region binding"/>
    <property type="evidence" value="ECO:0007669"/>
    <property type="project" value="TreeGrafter"/>
</dbReference>
<dbReference type="InterPro" id="IPR011006">
    <property type="entry name" value="CheY-like_superfamily"/>
</dbReference>
<evidence type="ECO:0000256" key="7">
    <source>
        <dbReference type="PROSITE-ProRule" id="PRU01091"/>
    </source>
</evidence>
<dbReference type="Pfam" id="PF00072">
    <property type="entry name" value="Response_reg"/>
    <property type="match status" value="1"/>
</dbReference>
<dbReference type="GO" id="GO:0005829">
    <property type="term" value="C:cytosol"/>
    <property type="evidence" value="ECO:0007669"/>
    <property type="project" value="TreeGrafter"/>
</dbReference>
<accession>A0A4R6XY80</accession>
<dbReference type="PANTHER" id="PTHR48111">
    <property type="entry name" value="REGULATOR OF RPOS"/>
    <property type="match status" value="1"/>
</dbReference>
<dbReference type="FunFam" id="1.10.10.10:FF:000058">
    <property type="entry name" value="DNA-binding response OmpR family regulator"/>
    <property type="match status" value="1"/>
</dbReference>
<feature type="modified residue" description="4-aspartylphosphate" evidence="6">
    <location>
        <position position="54"/>
    </location>
</feature>
<protein>
    <submittedName>
        <fullName evidence="10">DNA-binding response OmpR family regulator</fullName>
    </submittedName>
</protein>
<sequence>MSKINVLIVEDHQALAQTIADHLEMADFVVDFAADGITGLHLAVTNPYDAIVLDVMLPGLDGFGVCEKIRKEAKSDVPIIMLTARDQIADKLKGFDNGADDYLAKPFNPDELVARIQSMVRRHRGEFDSKALKVGDLVFDLGTMEVYRGNQKLKVSPTGLQILKVLMKKTPEIVTKDQLAQQLWGDLIPDSDVLRSHLYILRKTIDKPFDKQLLHTLPGVGVKISESP</sequence>
<proteinExistence type="predicted"/>
<keyword evidence="5" id="KW-0804">Transcription</keyword>
<dbReference type="CDD" id="cd19935">
    <property type="entry name" value="REC_OmpR_CusR-like"/>
    <property type="match status" value="1"/>
</dbReference>
<dbReference type="Gene3D" id="3.40.50.2300">
    <property type="match status" value="1"/>
</dbReference>
<keyword evidence="4 7" id="KW-0238">DNA-binding</keyword>
<dbReference type="RefSeq" id="WP_099019305.1">
    <property type="nucleotide sequence ID" value="NZ_NIHB01000002.1"/>
</dbReference>
<keyword evidence="2" id="KW-0902">Two-component regulatory system</keyword>
<dbReference type="SMART" id="SM00862">
    <property type="entry name" value="Trans_reg_C"/>
    <property type="match status" value="1"/>
</dbReference>
<dbReference type="InterPro" id="IPR036388">
    <property type="entry name" value="WH-like_DNA-bd_sf"/>
</dbReference>
<dbReference type="InterPro" id="IPR001789">
    <property type="entry name" value="Sig_transdc_resp-reg_receiver"/>
</dbReference>
<dbReference type="CDD" id="cd00383">
    <property type="entry name" value="trans_reg_C"/>
    <property type="match status" value="1"/>
</dbReference>
<dbReference type="Proteomes" id="UP000295724">
    <property type="component" value="Unassembled WGS sequence"/>
</dbReference>
<dbReference type="GO" id="GO:0032993">
    <property type="term" value="C:protein-DNA complex"/>
    <property type="evidence" value="ECO:0007669"/>
    <property type="project" value="TreeGrafter"/>
</dbReference>
<evidence type="ECO:0000256" key="4">
    <source>
        <dbReference type="ARBA" id="ARBA00023125"/>
    </source>
</evidence>
<evidence type="ECO:0000313" key="10">
    <source>
        <dbReference type="EMBL" id="TDR22683.1"/>
    </source>
</evidence>
<dbReference type="GO" id="GO:0000156">
    <property type="term" value="F:phosphorelay response regulator activity"/>
    <property type="evidence" value="ECO:0007669"/>
    <property type="project" value="TreeGrafter"/>
</dbReference>
<keyword evidence="1 6" id="KW-0597">Phosphoprotein</keyword>
<comment type="caution">
    <text evidence="10">The sequence shown here is derived from an EMBL/GenBank/DDBJ whole genome shotgun (WGS) entry which is preliminary data.</text>
</comment>
<evidence type="ECO:0000259" key="9">
    <source>
        <dbReference type="PROSITE" id="PS51755"/>
    </source>
</evidence>
<evidence type="ECO:0000313" key="11">
    <source>
        <dbReference type="Proteomes" id="UP000295724"/>
    </source>
</evidence>
<dbReference type="SUPFAM" id="SSF46894">
    <property type="entry name" value="C-terminal effector domain of the bipartite response regulators"/>
    <property type="match status" value="1"/>
</dbReference>
<dbReference type="EMBL" id="SNZB01000002">
    <property type="protein sequence ID" value="TDR22683.1"/>
    <property type="molecule type" value="Genomic_DNA"/>
</dbReference>
<keyword evidence="3" id="KW-0805">Transcription regulation</keyword>
<dbReference type="PANTHER" id="PTHR48111:SF22">
    <property type="entry name" value="REGULATOR OF RPOS"/>
    <property type="match status" value="1"/>
</dbReference>
<dbReference type="SMART" id="SM00448">
    <property type="entry name" value="REC"/>
    <property type="match status" value="1"/>
</dbReference>
<dbReference type="SUPFAM" id="SSF52172">
    <property type="entry name" value="CheY-like"/>
    <property type="match status" value="1"/>
</dbReference>
<dbReference type="InterPro" id="IPR039420">
    <property type="entry name" value="WalR-like"/>
</dbReference>
<name>A0A4R6XY80_9GAMM</name>
<feature type="domain" description="OmpR/PhoB-type" evidence="9">
    <location>
        <begin position="129"/>
        <end position="226"/>
    </location>
</feature>
<reference evidence="10 11" key="1">
    <citation type="submission" date="2019-03" db="EMBL/GenBank/DDBJ databases">
        <title>Genomic Encyclopedia of Type Strains, Phase IV (KMG-IV): sequencing the most valuable type-strain genomes for metagenomic binning, comparative biology and taxonomic classification.</title>
        <authorList>
            <person name="Goeker M."/>
        </authorList>
    </citation>
    <scope>NUCLEOTIDE SEQUENCE [LARGE SCALE GENOMIC DNA]</scope>
    <source>
        <strain evidence="10 11">DSM 25488</strain>
    </source>
</reference>
<evidence type="ECO:0000256" key="2">
    <source>
        <dbReference type="ARBA" id="ARBA00023012"/>
    </source>
</evidence>
<dbReference type="OrthoDB" id="9802426at2"/>
<dbReference type="PROSITE" id="PS51755">
    <property type="entry name" value="OMPR_PHOB"/>
    <property type="match status" value="1"/>
</dbReference>
<dbReference type="PROSITE" id="PS50110">
    <property type="entry name" value="RESPONSE_REGULATORY"/>
    <property type="match status" value="1"/>
</dbReference>
<evidence type="ECO:0000256" key="1">
    <source>
        <dbReference type="ARBA" id="ARBA00022553"/>
    </source>
</evidence>
<dbReference type="Gene3D" id="1.10.10.10">
    <property type="entry name" value="Winged helix-like DNA-binding domain superfamily/Winged helix DNA-binding domain"/>
    <property type="match status" value="1"/>
</dbReference>
<evidence type="ECO:0000256" key="5">
    <source>
        <dbReference type="ARBA" id="ARBA00023163"/>
    </source>
</evidence>
<dbReference type="InterPro" id="IPR016032">
    <property type="entry name" value="Sig_transdc_resp-reg_C-effctor"/>
</dbReference>
<gene>
    <name evidence="10" type="ORF">C8D91_1176</name>
</gene>
<dbReference type="GO" id="GO:0006355">
    <property type="term" value="P:regulation of DNA-templated transcription"/>
    <property type="evidence" value="ECO:0007669"/>
    <property type="project" value="InterPro"/>
</dbReference>
<dbReference type="FunFam" id="3.40.50.2300:FF:000001">
    <property type="entry name" value="DNA-binding response regulator PhoB"/>
    <property type="match status" value="1"/>
</dbReference>
<dbReference type="InterPro" id="IPR001867">
    <property type="entry name" value="OmpR/PhoB-type_DNA-bd"/>
</dbReference>
<feature type="DNA-binding region" description="OmpR/PhoB-type" evidence="7">
    <location>
        <begin position="129"/>
        <end position="226"/>
    </location>
</feature>
<dbReference type="Gene3D" id="6.10.250.690">
    <property type="match status" value="1"/>
</dbReference>
<evidence type="ECO:0000259" key="8">
    <source>
        <dbReference type="PROSITE" id="PS50110"/>
    </source>
</evidence>
<feature type="domain" description="Response regulatory" evidence="8">
    <location>
        <begin position="5"/>
        <end position="120"/>
    </location>
</feature>